<reference evidence="1" key="1">
    <citation type="journal article" date="2020" name="Nature">
        <title>Giant virus diversity and host interactions through global metagenomics.</title>
        <authorList>
            <person name="Schulz F."/>
            <person name="Roux S."/>
            <person name="Paez-Espino D."/>
            <person name="Jungbluth S."/>
            <person name="Walsh D.A."/>
            <person name="Denef V.J."/>
            <person name="McMahon K.D."/>
            <person name="Konstantinidis K.T."/>
            <person name="Eloe-Fadrosh E.A."/>
            <person name="Kyrpides N.C."/>
            <person name="Woyke T."/>
        </authorList>
    </citation>
    <scope>NUCLEOTIDE SEQUENCE</scope>
    <source>
        <strain evidence="1">GVMAG-S-1038524-41</strain>
    </source>
</reference>
<evidence type="ECO:0000313" key="1">
    <source>
        <dbReference type="EMBL" id="QHU07068.1"/>
    </source>
</evidence>
<proteinExistence type="predicted"/>
<name>A0A6C0JT50_9ZZZZ</name>
<sequence>MYINAVYKNIDQELSKILPVDLVKTISEYYCYKAEHNPIQIYDKVLASINILGHDGYDSFGPESDLSYQNHHPLGRRLLEHRNIIVTFNREVMFCYSIG</sequence>
<organism evidence="1">
    <name type="scientific">viral metagenome</name>
    <dbReference type="NCBI Taxonomy" id="1070528"/>
    <lineage>
        <taxon>unclassified sequences</taxon>
        <taxon>metagenomes</taxon>
        <taxon>organismal metagenomes</taxon>
    </lineage>
</organism>
<protein>
    <submittedName>
        <fullName evidence="1">Uncharacterized protein</fullName>
    </submittedName>
</protein>
<accession>A0A6C0JT50</accession>
<dbReference type="AlphaFoldDB" id="A0A6C0JT50"/>
<dbReference type="EMBL" id="MN740672">
    <property type="protein sequence ID" value="QHU07068.1"/>
    <property type="molecule type" value="Genomic_DNA"/>
</dbReference>